<evidence type="ECO:0000256" key="2">
    <source>
        <dbReference type="ARBA" id="ARBA00022448"/>
    </source>
</evidence>
<evidence type="ECO:0000256" key="3">
    <source>
        <dbReference type="ARBA" id="ARBA00022452"/>
    </source>
</evidence>
<sequence>MFHSFILKKKIAAALFFLLSLPVWMSAQSTGLNISGKVTDENGDPLVGVTVIVQNENRGSVSDYDGKYSIARDVTRQNTILSFSMLGFKTLTVEVSSTQDVLDVRMEEDVNLLDEAVAIGYGTQTKRTMTAAVTSINAEELSGYTGSSIEQAIAGLVPGVRIMTSDATPGGDLNIEVRGVGSVTSGTEPLFIVDGIPMEGGLSTLNPDDVASIQILKDAASTAVYGSRGANGVFLITTKRGTTGKPTVTVNAAVTLAKAQRKFEVLNSADLIEYLNDYGTNIRYKYITNDTQDYFPFDASLDTDWQDAIFQLAVQQKYNLSVSGGSDKVKYRVSGEVFDQPGTVVYTGMQRYAFRSNLDFKFAKWAEMGLNFSTTYTKTRKTREGGNGSNGVIRTAIEMPPFFPVYLPDGSFFSMTEYSMSIPDNKYLEGPDPVTGLYDGITTSPLNTKMDNPVKIARDYKDITDIFRTTGAINFTFHIAKGLTFKPSFSIDVSSRNNSVWYPASIGNNRTDSSASASSRRQIMWMNENILLYERSFGLHNLALMGGVTFQSTNSKELDVSAYKFDSEALGSINGGTVNGGGYDIVTDRLNSYMARVSYNYNQKYMVQAVFRADGSSRFGENNRFGYFPSVSAGWAISEEPWMQKINAISELKLRASWGLSGNNAIGQWNYMNKMGKNNYVINGDVVSGWSSSNIANPDLKWEQSNQLNVGLDLGFAKNRVFMQLDLYRSVTEDMLLNTQVPGTLGVSNMLQNVGSVLNRGVEFNITSRNIVGRFNWTTTFNISANRNKVLGLGIDAEAIYAGEEESNITLVGYPMGMFYGRVFGGIYQSLEEIEALRNDPYSGLAFDENVRPGDLKWYDLNGDGTYDDDDRTIIGNPYPKFNAGMVNTFSYKNFTLSIQLVAQYGNQIYNTALMQLLEGSDANVSILTKDRWYSEDQPGNGIVGRLRRYNDVKPTAEVNKFTNRLLEDGSYLNIKNIQLSYNFNRKMLKKIKLQGLNINFNIDNLYTFTKYTGLNPESNTFRTATAPGVDRVGYPVSRNFTLGVKVSF</sequence>
<comment type="similarity">
    <text evidence="7">Belongs to the TonB-dependent receptor family.</text>
</comment>
<dbReference type="SUPFAM" id="SSF49464">
    <property type="entry name" value="Carboxypeptidase regulatory domain-like"/>
    <property type="match status" value="1"/>
</dbReference>
<dbReference type="InterPro" id="IPR036942">
    <property type="entry name" value="Beta-barrel_TonB_sf"/>
</dbReference>
<dbReference type="GO" id="GO:0009279">
    <property type="term" value="C:cell outer membrane"/>
    <property type="evidence" value="ECO:0007669"/>
    <property type="project" value="UniProtKB-SubCell"/>
</dbReference>
<gene>
    <name evidence="10" type="ORF">IAC29_07125</name>
</gene>
<comment type="subcellular location">
    <subcellularLocation>
        <location evidence="1 7">Cell outer membrane</location>
        <topology evidence="1 7">Multi-pass membrane protein</topology>
    </subcellularLocation>
</comment>
<reference evidence="10" key="1">
    <citation type="submission" date="2020-10" db="EMBL/GenBank/DDBJ databases">
        <authorList>
            <person name="Gilroy R."/>
        </authorList>
    </citation>
    <scope>NUCLEOTIDE SEQUENCE</scope>
    <source>
        <strain evidence="10">20514</strain>
    </source>
</reference>
<dbReference type="PROSITE" id="PS52016">
    <property type="entry name" value="TONB_DEPENDENT_REC_3"/>
    <property type="match status" value="1"/>
</dbReference>
<evidence type="ECO:0000313" key="11">
    <source>
        <dbReference type="Proteomes" id="UP000810252"/>
    </source>
</evidence>
<keyword evidence="10" id="KW-0675">Receptor</keyword>
<keyword evidence="3 7" id="KW-1134">Transmembrane beta strand</keyword>
<keyword evidence="4 7" id="KW-0812">Transmembrane</keyword>
<dbReference type="EMBL" id="JADIMQ010000100">
    <property type="protein sequence ID" value="MBO8449025.1"/>
    <property type="molecule type" value="Genomic_DNA"/>
</dbReference>
<dbReference type="NCBIfam" id="TIGR04057">
    <property type="entry name" value="SusC_RagA_signa"/>
    <property type="match status" value="1"/>
</dbReference>
<evidence type="ECO:0000313" key="10">
    <source>
        <dbReference type="EMBL" id="MBO8449025.1"/>
    </source>
</evidence>
<feature type="signal peptide" evidence="8">
    <location>
        <begin position="1"/>
        <end position="25"/>
    </location>
</feature>
<dbReference type="InterPro" id="IPR023997">
    <property type="entry name" value="TonB-dep_OMP_SusC/RagA_CS"/>
</dbReference>
<dbReference type="InterPro" id="IPR012910">
    <property type="entry name" value="Plug_dom"/>
</dbReference>
<dbReference type="NCBIfam" id="TIGR04056">
    <property type="entry name" value="OMP_RagA_SusC"/>
    <property type="match status" value="1"/>
</dbReference>
<keyword evidence="8" id="KW-0732">Signal</keyword>
<feature type="chain" id="PRO_5039106880" evidence="8">
    <location>
        <begin position="26"/>
        <end position="1049"/>
    </location>
</feature>
<dbReference type="Pfam" id="PF13715">
    <property type="entry name" value="CarbopepD_reg_2"/>
    <property type="match status" value="1"/>
</dbReference>
<proteinExistence type="inferred from homology"/>
<dbReference type="Gene3D" id="2.170.130.10">
    <property type="entry name" value="TonB-dependent receptor, plug domain"/>
    <property type="match status" value="1"/>
</dbReference>
<keyword evidence="5 7" id="KW-0472">Membrane</keyword>
<keyword evidence="6 7" id="KW-0998">Cell outer membrane</keyword>
<evidence type="ECO:0000256" key="1">
    <source>
        <dbReference type="ARBA" id="ARBA00004571"/>
    </source>
</evidence>
<dbReference type="Pfam" id="PF07715">
    <property type="entry name" value="Plug"/>
    <property type="match status" value="1"/>
</dbReference>
<protein>
    <submittedName>
        <fullName evidence="10">TonB-dependent receptor</fullName>
    </submittedName>
</protein>
<accession>A0A9D9HCD2</accession>
<dbReference type="InterPro" id="IPR037066">
    <property type="entry name" value="Plug_dom_sf"/>
</dbReference>
<dbReference type="SUPFAM" id="SSF56935">
    <property type="entry name" value="Porins"/>
    <property type="match status" value="1"/>
</dbReference>
<keyword evidence="2 7" id="KW-0813">Transport</keyword>
<evidence type="ECO:0000256" key="5">
    <source>
        <dbReference type="ARBA" id="ARBA00023136"/>
    </source>
</evidence>
<dbReference type="Gene3D" id="2.40.170.20">
    <property type="entry name" value="TonB-dependent receptor, beta-barrel domain"/>
    <property type="match status" value="1"/>
</dbReference>
<dbReference type="InterPro" id="IPR008969">
    <property type="entry name" value="CarboxyPept-like_regulatory"/>
</dbReference>
<comment type="caution">
    <text evidence="10">The sequence shown here is derived from an EMBL/GenBank/DDBJ whole genome shotgun (WGS) entry which is preliminary data.</text>
</comment>
<evidence type="ECO:0000256" key="4">
    <source>
        <dbReference type="ARBA" id="ARBA00022692"/>
    </source>
</evidence>
<evidence type="ECO:0000256" key="6">
    <source>
        <dbReference type="ARBA" id="ARBA00023237"/>
    </source>
</evidence>
<dbReference type="Gene3D" id="2.60.40.1120">
    <property type="entry name" value="Carboxypeptidase-like, regulatory domain"/>
    <property type="match status" value="1"/>
</dbReference>
<reference evidence="10" key="2">
    <citation type="journal article" date="2021" name="PeerJ">
        <title>Extensive microbial diversity within the chicken gut microbiome revealed by metagenomics and culture.</title>
        <authorList>
            <person name="Gilroy R."/>
            <person name="Ravi A."/>
            <person name="Getino M."/>
            <person name="Pursley I."/>
            <person name="Horton D.L."/>
            <person name="Alikhan N.F."/>
            <person name="Baker D."/>
            <person name="Gharbi K."/>
            <person name="Hall N."/>
            <person name="Watson M."/>
            <person name="Adriaenssens E.M."/>
            <person name="Foster-Nyarko E."/>
            <person name="Jarju S."/>
            <person name="Secka A."/>
            <person name="Antonio M."/>
            <person name="Oren A."/>
            <person name="Chaudhuri R.R."/>
            <person name="La Ragione R."/>
            <person name="Hildebrand F."/>
            <person name="Pallen M.J."/>
        </authorList>
    </citation>
    <scope>NUCLEOTIDE SEQUENCE</scope>
    <source>
        <strain evidence="10">20514</strain>
    </source>
</reference>
<evidence type="ECO:0000256" key="7">
    <source>
        <dbReference type="PROSITE-ProRule" id="PRU01360"/>
    </source>
</evidence>
<dbReference type="InterPro" id="IPR023996">
    <property type="entry name" value="TonB-dep_OMP_SusC/RagA"/>
</dbReference>
<evidence type="ECO:0000256" key="8">
    <source>
        <dbReference type="SAM" id="SignalP"/>
    </source>
</evidence>
<dbReference type="AlphaFoldDB" id="A0A9D9HCD2"/>
<name>A0A9D9HCD2_9BACT</name>
<dbReference type="Proteomes" id="UP000810252">
    <property type="component" value="Unassembled WGS sequence"/>
</dbReference>
<feature type="domain" description="TonB-dependent receptor plug" evidence="9">
    <location>
        <begin position="126"/>
        <end position="233"/>
    </location>
</feature>
<dbReference type="InterPro" id="IPR039426">
    <property type="entry name" value="TonB-dep_rcpt-like"/>
</dbReference>
<evidence type="ECO:0000259" key="9">
    <source>
        <dbReference type="Pfam" id="PF07715"/>
    </source>
</evidence>
<organism evidence="10 11">
    <name type="scientific">Candidatus Cryptobacteroides merdigallinarum</name>
    <dbReference type="NCBI Taxonomy" id="2840770"/>
    <lineage>
        <taxon>Bacteria</taxon>
        <taxon>Pseudomonadati</taxon>
        <taxon>Bacteroidota</taxon>
        <taxon>Bacteroidia</taxon>
        <taxon>Bacteroidales</taxon>
        <taxon>Candidatus Cryptobacteroides</taxon>
    </lineage>
</organism>